<keyword evidence="2" id="KW-1185">Reference proteome</keyword>
<evidence type="ECO:0000313" key="1">
    <source>
        <dbReference type="EMBL" id="RBQ23598.1"/>
    </source>
</evidence>
<protein>
    <submittedName>
        <fullName evidence="1">Uncharacterized protein</fullName>
    </submittedName>
</protein>
<dbReference type="AlphaFoldDB" id="A0A366MBH8"/>
<dbReference type="EMBL" id="NIZT01000022">
    <property type="protein sequence ID" value="RBQ23598.1"/>
    <property type="molecule type" value="Genomic_DNA"/>
</dbReference>
<proteinExistence type="predicted"/>
<organism evidence="1 2">
    <name type="scientific">Candidatus Methanobinarius endosymbioticus</name>
    <dbReference type="NCBI Taxonomy" id="2006182"/>
    <lineage>
        <taxon>Archaea</taxon>
        <taxon>Methanobacteriati</taxon>
        <taxon>Methanobacteriota</taxon>
        <taxon>Methanomada group</taxon>
        <taxon>Methanobacteria</taxon>
        <taxon>Methanobacteriales</taxon>
        <taxon>Methanobacteriaceae</taxon>
        <taxon>Candidatus Methanobinarius</taxon>
    </lineage>
</organism>
<comment type="caution">
    <text evidence="1">The sequence shown here is derived from an EMBL/GenBank/DDBJ whole genome shotgun (WGS) entry which is preliminary data.</text>
</comment>
<name>A0A366MBH8_9EURY</name>
<dbReference type="Proteomes" id="UP000253099">
    <property type="component" value="Unassembled WGS sequence"/>
</dbReference>
<sequence>MKNNFEKFSSIKSLAIFLGFMILLLVCISSANAVVNATSNDNRQQIINEQLDSSGSNTLNLAADDYQGEFTGYKIVANRNIHLLEQEIVLDLLETI</sequence>
<accession>A0A366MBH8</accession>
<reference evidence="1 2" key="1">
    <citation type="submission" date="2018-06" db="EMBL/GenBank/DDBJ databases">
        <title>Genomic insight into two independent archaeal endosymbiosis events.</title>
        <authorList>
            <person name="Lind A.E."/>
            <person name="Lewis W.H."/>
            <person name="Spang A."/>
            <person name="Guy L."/>
            <person name="Embley M.T."/>
            <person name="Ettema T.J.G."/>
        </authorList>
    </citation>
    <scope>NUCLEOTIDE SEQUENCE [LARGE SCALE GENOMIC DNA]</scope>
    <source>
        <strain evidence="1">NOE</strain>
    </source>
</reference>
<evidence type="ECO:0000313" key="2">
    <source>
        <dbReference type="Proteomes" id="UP000253099"/>
    </source>
</evidence>
<gene>
    <name evidence="1" type="ORF">ALNOE001_08220</name>
</gene>